<name>A0A132A4V2_SARSC</name>
<dbReference type="VEuPathDB" id="VectorBase:SSCA000483"/>
<comment type="caution">
    <text evidence="1">The sequence shown here is derived from an EMBL/GenBank/DDBJ whole genome shotgun (WGS) entry which is preliminary data.</text>
</comment>
<dbReference type="Proteomes" id="UP000616769">
    <property type="component" value="Unassembled WGS sequence"/>
</dbReference>
<evidence type="ECO:0000313" key="2">
    <source>
        <dbReference type="Proteomes" id="UP000616769"/>
    </source>
</evidence>
<proteinExistence type="predicted"/>
<dbReference type="AlphaFoldDB" id="A0A132A4V2"/>
<organism evidence="1 2">
    <name type="scientific">Sarcoptes scabiei</name>
    <name type="common">Itch mite</name>
    <name type="synonym">Acarus scabiei</name>
    <dbReference type="NCBI Taxonomy" id="52283"/>
    <lineage>
        <taxon>Eukaryota</taxon>
        <taxon>Metazoa</taxon>
        <taxon>Ecdysozoa</taxon>
        <taxon>Arthropoda</taxon>
        <taxon>Chelicerata</taxon>
        <taxon>Arachnida</taxon>
        <taxon>Acari</taxon>
        <taxon>Acariformes</taxon>
        <taxon>Sarcoptiformes</taxon>
        <taxon>Astigmata</taxon>
        <taxon>Psoroptidia</taxon>
        <taxon>Sarcoptoidea</taxon>
        <taxon>Sarcoptidae</taxon>
        <taxon>Sarcoptinae</taxon>
        <taxon>Sarcoptes</taxon>
    </lineage>
</organism>
<reference evidence="1 2" key="1">
    <citation type="journal article" date="2015" name="Parasit. Vectors">
        <title>Draft genome of the scabies mite.</title>
        <authorList>
            <person name="Rider S.D.Jr."/>
            <person name="Morgan M.S."/>
            <person name="Arlian L.G."/>
        </authorList>
    </citation>
    <scope>NUCLEOTIDE SEQUENCE [LARGE SCALE GENOMIC DNA]</scope>
    <source>
        <strain evidence="1">Arlian Lab</strain>
    </source>
</reference>
<protein>
    <submittedName>
        <fullName evidence="1">Uncharacterized protein</fullName>
    </submittedName>
</protein>
<evidence type="ECO:0000313" key="1">
    <source>
        <dbReference type="EMBL" id="KPM05440.1"/>
    </source>
</evidence>
<gene>
    <name evidence="1" type="ORF">QR98_0039020</name>
</gene>
<sequence length="74" mass="8778">MKTQSKEEWRGNKCFWGRLETHVNQSERYHLTFIATTTTTNHHHLLMIRFVRSDDGGGGDDFEQEFHKIITIRS</sequence>
<dbReference type="EMBL" id="JXLN01010271">
    <property type="protein sequence ID" value="KPM05440.1"/>
    <property type="molecule type" value="Genomic_DNA"/>
</dbReference>
<accession>A0A132A4V2</accession>